<keyword evidence="3" id="KW-1185">Reference proteome</keyword>
<feature type="transmembrane region" description="Helical" evidence="1">
    <location>
        <begin position="50"/>
        <end position="72"/>
    </location>
</feature>
<keyword evidence="1" id="KW-0472">Membrane</keyword>
<keyword evidence="1" id="KW-1133">Transmembrane helix</keyword>
<comment type="caution">
    <text evidence="2">The sequence shown here is derived from an EMBL/GenBank/DDBJ whole genome shotgun (WGS) entry which is preliminary data.</text>
</comment>
<name>A0A561EBQ1_9MICO</name>
<dbReference type="OrthoDB" id="3822725at2"/>
<evidence type="ECO:0000313" key="3">
    <source>
        <dbReference type="Proteomes" id="UP000318297"/>
    </source>
</evidence>
<feature type="transmembrane region" description="Helical" evidence="1">
    <location>
        <begin position="198"/>
        <end position="223"/>
    </location>
</feature>
<protein>
    <submittedName>
        <fullName evidence="2">ABC-type transport system involved in multi-copper enzyme maturation permease subunit</fullName>
    </submittedName>
</protein>
<evidence type="ECO:0000256" key="1">
    <source>
        <dbReference type="SAM" id="Phobius"/>
    </source>
</evidence>
<dbReference type="Proteomes" id="UP000318297">
    <property type="component" value="Unassembled WGS sequence"/>
</dbReference>
<feature type="transmembrane region" description="Helical" evidence="1">
    <location>
        <begin position="84"/>
        <end position="103"/>
    </location>
</feature>
<sequence length="273" mass="29256">MSAPTTHSSTTTNDVRLPSRLRDTRIDPVPFSRLVRLELRKLLDTRAGRFLILATALLTLVVVVVMICTGSGSSDRGFRNFVEASVAPAQILLPILGIMAVTTEWSQRTGLVTFTLEPRRSRVAFAKWLAASVMGVAVVVLAFVLGAAATGVDGLVRGTDPSWHMSAFTVLGLVFGQLLYVAMGVAFGMLIQNTPGAVVAYLVLPIAWGMVGAISWMSTIAEWADTSRTLSTLLDGSMSGADWAHLVVSLAIWIGIPMSLGIWRMTHSEVKSG</sequence>
<dbReference type="RefSeq" id="WP_145227461.1">
    <property type="nucleotide sequence ID" value="NZ_VIVQ01000001.1"/>
</dbReference>
<feature type="transmembrane region" description="Helical" evidence="1">
    <location>
        <begin position="243"/>
        <end position="263"/>
    </location>
</feature>
<gene>
    <name evidence="2" type="ORF">BKA23_1869</name>
</gene>
<feature type="transmembrane region" description="Helical" evidence="1">
    <location>
        <begin position="168"/>
        <end position="191"/>
    </location>
</feature>
<reference evidence="2 3" key="1">
    <citation type="submission" date="2019-06" db="EMBL/GenBank/DDBJ databases">
        <title>Sequencing the genomes of 1000 actinobacteria strains.</title>
        <authorList>
            <person name="Klenk H.-P."/>
        </authorList>
    </citation>
    <scope>NUCLEOTIDE SEQUENCE [LARGE SCALE GENOMIC DNA]</scope>
    <source>
        <strain evidence="2 3">DSM 19560</strain>
    </source>
</reference>
<accession>A0A561EBQ1</accession>
<proteinExistence type="predicted"/>
<evidence type="ECO:0000313" key="2">
    <source>
        <dbReference type="EMBL" id="TWE13041.1"/>
    </source>
</evidence>
<keyword evidence="1" id="KW-0812">Transmembrane</keyword>
<organism evidence="2 3">
    <name type="scientific">Rudaeicoccus suwonensis</name>
    <dbReference type="NCBI Taxonomy" id="657409"/>
    <lineage>
        <taxon>Bacteria</taxon>
        <taxon>Bacillati</taxon>
        <taxon>Actinomycetota</taxon>
        <taxon>Actinomycetes</taxon>
        <taxon>Micrococcales</taxon>
        <taxon>Dermacoccaceae</taxon>
        <taxon>Rudaeicoccus</taxon>
    </lineage>
</organism>
<feature type="transmembrane region" description="Helical" evidence="1">
    <location>
        <begin position="124"/>
        <end position="148"/>
    </location>
</feature>
<dbReference type="AlphaFoldDB" id="A0A561EBQ1"/>
<dbReference type="EMBL" id="VIVQ01000001">
    <property type="protein sequence ID" value="TWE13041.1"/>
    <property type="molecule type" value="Genomic_DNA"/>
</dbReference>